<dbReference type="PROSITE" id="PS00061">
    <property type="entry name" value="ADH_SHORT"/>
    <property type="match status" value="1"/>
</dbReference>
<dbReference type="InterPro" id="IPR002347">
    <property type="entry name" value="SDR_fam"/>
</dbReference>
<gene>
    <name evidence="4 6" type="ORF">P152DRAFT_403871</name>
</gene>
<dbReference type="Gene3D" id="3.40.50.720">
    <property type="entry name" value="NAD(P)-binding Rossmann-like Domain"/>
    <property type="match status" value="1"/>
</dbReference>
<evidence type="ECO:0000256" key="1">
    <source>
        <dbReference type="ARBA" id="ARBA00006484"/>
    </source>
</evidence>
<organism evidence="4">
    <name type="scientific">Eremomyces bilateralis CBS 781.70</name>
    <dbReference type="NCBI Taxonomy" id="1392243"/>
    <lineage>
        <taxon>Eukaryota</taxon>
        <taxon>Fungi</taxon>
        <taxon>Dikarya</taxon>
        <taxon>Ascomycota</taxon>
        <taxon>Pezizomycotina</taxon>
        <taxon>Dothideomycetes</taxon>
        <taxon>Dothideomycetes incertae sedis</taxon>
        <taxon>Eremomycetales</taxon>
        <taxon>Eremomycetaceae</taxon>
        <taxon>Eremomyces</taxon>
    </lineage>
</organism>
<dbReference type="AlphaFoldDB" id="A0A6G1FTQ0"/>
<dbReference type="GeneID" id="54417294"/>
<evidence type="ECO:0000313" key="5">
    <source>
        <dbReference type="Proteomes" id="UP000504638"/>
    </source>
</evidence>
<name>A0A6G1FTQ0_9PEZI</name>
<dbReference type="PANTHER" id="PTHR43669:SF11">
    <property type="entry name" value="SHORT-CHAIN DEHYDROGENASE_OXIDOREDUCTASE"/>
    <property type="match status" value="1"/>
</dbReference>
<proteinExistence type="inferred from homology"/>
<reference evidence="6" key="2">
    <citation type="submission" date="2020-04" db="EMBL/GenBank/DDBJ databases">
        <authorList>
            <consortium name="NCBI Genome Project"/>
        </authorList>
    </citation>
    <scope>NUCLEOTIDE SEQUENCE</scope>
    <source>
        <strain evidence="6">CBS 781.70</strain>
    </source>
</reference>
<evidence type="ECO:0000313" key="4">
    <source>
        <dbReference type="EMBL" id="KAF1809133.1"/>
    </source>
</evidence>
<keyword evidence="5" id="KW-1185">Reference proteome</keyword>
<dbReference type="RefSeq" id="XP_033530764.1">
    <property type="nucleotide sequence ID" value="XM_033676724.1"/>
</dbReference>
<evidence type="ECO:0000313" key="6">
    <source>
        <dbReference type="RefSeq" id="XP_033530764.1"/>
    </source>
</evidence>
<sequence length="213" mass="23370">GCREDRLDEFASKHGKDKVTAYQVDITQLDQIGSFANDIMKKHPDLDSVILNAGIQRSFDFSNPDTVNLEVVSAEITTNYLSYIHLVKAFLPHLQAQSKGYLVFISSGLALVPAPRCLNYSATKAALHSFVICLQEQMRAGPGVVQVVEIVPPAVKTELHSEKNQPGVHVPEHVLMPLETFTAEAWDGLDKGDDVIYVGGLPKMAGEGWEKGR</sequence>
<dbReference type="OrthoDB" id="37659at2759"/>
<evidence type="ECO:0000256" key="3">
    <source>
        <dbReference type="ARBA" id="ARBA00023002"/>
    </source>
</evidence>
<dbReference type="SUPFAM" id="SSF51735">
    <property type="entry name" value="NAD(P)-binding Rossmann-fold domains"/>
    <property type="match status" value="1"/>
</dbReference>
<dbReference type="PRINTS" id="PR00081">
    <property type="entry name" value="GDHRDH"/>
</dbReference>
<accession>A0A6G1FTQ0</accession>
<dbReference type="InterPro" id="IPR036291">
    <property type="entry name" value="NAD(P)-bd_dom_sf"/>
</dbReference>
<dbReference type="EMBL" id="ML975175">
    <property type="protein sequence ID" value="KAF1809133.1"/>
    <property type="molecule type" value="Genomic_DNA"/>
</dbReference>
<dbReference type="GO" id="GO:0016491">
    <property type="term" value="F:oxidoreductase activity"/>
    <property type="evidence" value="ECO:0007669"/>
    <property type="project" value="UniProtKB-KW"/>
</dbReference>
<keyword evidence="2" id="KW-0521">NADP</keyword>
<reference evidence="4 6" key="1">
    <citation type="submission" date="2020-01" db="EMBL/GenBank/DDBJ databases">
        <authorList>
            <consortium name="DOE Joint Genome Institute"/>
            <person name="Haridas S."/>
            <person name="Albert R."/>
            <person name="Binder M."/>
            <person name="Bloem J."/>
            <person name="Labutti K."/>
            <person name="Salamov A."/>
            <person name="Andreopoulos B."/>
            <person name="Baker S.E."/>
            <person name="Barry K."/>
            <person name="Bills G."/>
            <person name="Bluhm B.H."/>
            <person name="Cannon C."/>
            <person name="Castanera R."/>
            <person name="Culley D.E."/>
            <person name="Daum C."/>
            <person name="Ezra D."/>
            <person name="Gonzalez J.B."/>
            <person name="Henrissat B."/>
            <person name="Kuo A."/>
            <person name="Liang C."/>
            <person name="Lipzen A."/>
            <person name="Lutzoni F."/>
            <person name="Magnuson J."/>
            <person name="Mondo S."/>
            <person name="Nolan M."/>
            <person name="Ohm R."/>
            <person name="Pangilinan J."/>
            <person name="Park H.-J."/>
            <person name="Ramirez L."/>
            <person name="Alfaro M."/>
            <person name="Sun H."/>
            <person name="Tritt A."/>
            <person name="Yoshinaga Y."/>
            <person name="Zwiers L.-H."/>
            <person name="Turgeon B.G."/>
            <person name="Goodwin S.B."/>
            <person name="Spatafora J.W."/>
            <person name="Crous P.W."/>
            <person name="Grigoriev I.V."/>
        </authorList>
    </citation>
    <scope>NUCLEOTIDE SEQUENCE</scope>
    <source>
        <strain evidence="4 6">CBS 781.70</strain>
    </source>
</reference>
<dbReference type="Pfam" id="PF00106">
    <property type="entry name" value="adh_short"/>
    <property type="match status" value="1"/>
</dbReference>
<dbReference type="Proteomes" id="UP000504638">
    <property type="component" value="Unplaced"/>
</dbReference>
<protein>
    <submittedName>
        <fullName evidence="4 6">NAD(P)-binding protein</fullName>
    </submittedName>
</protein>
<reference evidence="6" key="3">
    <citation type="submission" date="2025-04" db="UniProtKB">
        <authorList>
            <consortium name="RefSeq"/>
        </authorList>
    </citation>
    <scope>IDENTIFICATION</scope>
    <source>
        <strain evidence="6">CBS 781.70</strain>
    </source>
</reference>
<evidence type="ECO:0000256" key="2">
    <source>
        <dbReference type="ARBA" id="ARBA00022857"/>
    </source>
</evidence>
<feature type="non-terminal residue" evidence="4">
    <location>
        <position position="1"/>
    </location>
</feature>
<dbReference type="InterPro" id="IPR020904">
    <property type="entry name" value="Sc_DH/Rdtase_CS"/>
</dbReference>
<dbReference type="PANTHER" id="PTHR43669">
    <property type="entry name" value="5-KETO-D-GLUCONATE 5-REDUCTASE"/>
    <property type="match status" value="1"/>
</dbReference>
<keyword evidence="3" id="KW-0560">Oxidoreductase</keyword>
<comment type="similarity">
    <text evidence="1">Belongs to the short-chain dehydrogenases/reductases (SDR) family.</text>
</comment>